<reference evidence="1 2" key="1">
    <citation type="journal article" date="2006" name="Int. J. Syst. Evol. Microbiol.">
        <title>Myroides pelagicus sp. nov., isolated from seawater in Thailand.</title>
        <authorList>
            <person name="Yoon J."/>
            <person name="Maneerat S."/>
            <person name="Kawai F."/>
            <person name="Yokota A."/>
        </authorList>
    </citation>
    <scope>NUCLEOTIDE SEQUENCE [LARGE SCALE GENOMIC DNA]</scope>
    <source>
        <strain evidence="1 2">SM1T</strain>
    </source>
</reference>
<dbReference type="RefSeq" id="WP_155036295.1">
    <property type="nucleotide sequence ID" value="NZ_JBHTIG010000063.1"/>
</dbReference>
<comment type="caution">
    <text evidence="1">The sequence shown here is derived from an EMBL/GenBank/DDBJ whole genome shotgun (WGS) entry which is preliminary data.</text>
</comment>
<dbReference type="OrthoDB" id="1091595at2"/>
<name>A0A7K1GNB3_9FLAO</name>
<protein>
    <submittedName>
        <fullName evidence="1">DUF2004 domain-containing protein</fullName>
    </submittedName>
</protein>
<organism evidence="1 2">
    <name type="scientific">Myroides pelagicus</name>
    <dbReference type="NCBI Taxonomy" id="270914"/>
    <lineage>
        <taxon>Bacteria</taxon>
        <taxon>Pseudomonadati</taxon>
        <taxon>Bacteroidota</taxon>
        <taxon>Flavobacteriia</taxon>
        <taxon>Flavobacteriales</taxon>
        <taxon>Flavobacteriaceae</taxon>
        <taxon>Myroides</taxon>
    </lineage>
</organism>
<accession>A0A7K1GNB3</accession>
<evidence type="ECO:0000313" key="1">
    <source>
        <dbReference type="EMBL" id="MTH30308.1"/>
    </source>
</evidence>
<dbReference type="EMBL" id="WMJY01000023">
    <property type="protein sequence ID" value="MTH30308.1"/>
    <property type="molecule type" value="Genomic_DNA"/>
</dbReference>
<keyword evidence="2" id="KW-1185">Reference proteome</keyword>
<gene>
    <name evidence="1" type="ORF">GJV77_10410</name>
</gene>
<dbReference type="AlphaFoldDB" id="A0A7K1GNB3"/>
<proteinExistence type="predicted"/>
<sequence length="153" mass="17480">MIKLPYFGALDLNEDYFEASFTTTKGQDVSLNIDFEGDKPTTSDLQRVATFLESVEEHIQSIKDQLLTSAFAEEVMEYIDHHRSELADEPLIQSITSSEQFVDALKIYAINICPTLEKRFISIDFSIDEDLTQYLLVVDLTPDLSIHYITMES</sequence>
<dbReference type="Proteomes" id="UP000488936">
    <property type="component" value="Unassembled WGS sequence"/>
</dbReference>
<evidence type="ECO:0000313" key="2">
    <source>
        <dbReference type="Proteomes" id="UP000488936"/>
    </source>
</evidence>